<evidence type="ECO:0000313" key="1">
    <source>
        <dbReference type="EMBL" id="EQD38910.1"/>
    </source>
</evidence>
<accession>T1AAQ2</accession>
<name>T1AAQ2_9ZZZZ</name>
<comment type="caution">
    <text evidence="1">The sequence shown here is derived from an EMBL/GenBank/DDBJ whole genome shotgun (WGS) entry which is preliminary data.</text>
</comment>
<gene>
    <name evidence="1" type="ORF">B1A_17078</name>
</gene>
<sequence length="58" mass="6808">MREERKAWALIEAGYDGSFTGEAYSSVFFQNSNNSIRVSDEFMRAFLEDKEWRTYAVT</sequence>
<organism evidence="1">
    <name type="scientific">mine drainage metagenome</name>
    <dbReference type="NCBI Taxonomy" id="410659"/>
    <lineage>
        <taxon>unclassified sequences</taxon>
        <taxon>metagenomes</taxon>
        <taxon>ecological metagenomes</taxon>
    </lineage>
</organism>
<dbReference type="AlphaFoldDB" id="T1AAQ2"/>
<protein>
    <submittedName>
        <fullName evidence="1">Vitamin B12-dependent ribonucleotide reductase</fullName>
    </submittedName>
</protein>
<reference evidence="1" key="2">
    <citation type="journal article" date="2014" name="ISME J.">
        <title>Microbial stratification in low pH oxic and suboxic macroscopic growths along an acid mine drainage.</title>
        <authorList>
            <person name="Mendez-Garcia C."/>
            <person name="Mesa V."/>
            <person name="Sprenger R.R."/>
            <person name="Richter M."/>
            <person name="Diez M.S."/>
            <person name="Solano J."/>
            <person name="Bargiela R."/>
            <person name="Golyshina O.V."/>
            <person name="Manteca A."/>
            <person name="Ramos J.L."/>
            <person name="Gallego J.R."/>
            <person name="Llorente I."/>
            <person name="Martins Dos Santos V.A."/>
            <person name="Jensen O.N."/>
            <person name="Pelaez A.I."/>
            <person name="Sanchez J."/>
            <person name="Ferrer M."/>
        </authorList>
    </citation>
    <scope>NUCLEOTIDE SEQUENCE</scope>
</reference>
<dbReference type="EMBL" id="AUZX01012552">
    <property type="protein sequence ID" value="EQD38910.1"/>
    <property type="molecule type" value="Genomic_DNA"/>
</dbReference>
<proteinExistence type="predicted"/>
<feature type="non-terminal residue" evidence="1">
    <location>
        <position position="58"/>
    </location>
</feature>
<reference evidence="1" key="1">
    <citation type="submission" date="2013-08" db="EMBL/GenBank/DDBJ databases">
        <authorList>
            <person name="Mendez C."/>
            <person name="Richter M."/>
            <person name="Ferrer M."/>
            <person name="Sanchez J."/>
        </authorList>
    </citation>
    <scope>NUCLEOTIDE SEQUENCE</scope>
</reference>